<dbReference type="SUPFAM" id="SSF51658">
    <property type="entry name" value="Xylose isomerase-like"/>
    <property type="match status" value="1"/>
</dbReference>
<keyword evidence="10" id="KW-1185">Reference proteome</keyword>
<evidence type="ECO:0000313" key="10">
    <source>
        <dbReference type="Proteomes" id="UP000054099"/>
    </source>
</evidence>
<keyword evidence="6 8" id="KW-0234">DNA repair</keyword>
<dbReference type="GO" id="GO:0006289">
    <property type="term" value="P:nucleotide-excision repair"/>
    <property type="evidence" value="ECO:0007669"/>
    <property type="project" value="InterPro"/>
</dbReference>
<dbReference type="Proteomes" id="UP000054099">
    <property type="component" value="Unassembled WGS sequence"/>
</dbReference>
<gene>
    <name evidence="8 9" type="primary">uvsE</name>
    <name evidence="9" type="ORF">AS030_16060</name>
</gene>
<dbReference type="NCBIfam" id="TIGR00629">
    <property type="entry name" value="uvde"/>
    <property type="match status" value="1"/>
</dbReference>
<dbReference type="RefSeq" id="WP_061973409.1">
    <property type="nucleotide sequence ID" value="NZ_FMAV01000003.1"/>
</dbReference>
<dbReference type="EMBL" id="LNQN01000005">
    <property type="protein sequence ID" value="KSU81802.1"/>
    <property type="molecule type" value="Genomic_DNA"/>
</dbReference>
<keyword evidence="4 8" id="KW-0228">DNA excision</keyword>
<dbReference type="Gene3D" id="3.20.20.150">
    <property type="entry name" value="Divalent-metal-dependent TIM barrel enzymes"/>
    <property type="match status" value="1"/>
</dbReference>
<dbReference type="EC" id="3.-.-.-" evidence="8"/>
<evidence type="ECO:0000313" key="9">
    <source>
        <dbReference type="EMBL" id="KSU81802.1"/>
    </source>
</evidence>
<dbReference type="InterPro" id="IPR023520">
    <property type="entry name" value="UvdE_bac"/>
</dbReference>
<dbReference type="InterPro" id="IPR036237">
    <property type="entry name" value="Xyl_isomerase-like_sf"/>
</dbReference>
<dbReference type="PANTHER" id="PTHR31290:SF5">
    <property type="entry name" value="UV-DAMAGE ENDONUCLEASE"/>
    <property type="match status" value="1"/>
</dbReference>
<dbReference type="GO" id="GO:0009411">
    <property type="term" value="P:response to UV"/>
    <property type="evidence" value="ECO:0007669"/>
    <property type="project" value="InterPro"/>
</dbReference>
<dbReference type="OrthoDB" id="9782576at2"/>
<dbReference type="GO" id="GO:0006290">
    <property type="term" value="P:pyrimidine dimer repair"/>
    <property type="evidence" value="ECO:0007669"/>
    <property type="project" value="UniProtKB-UniRule"/>
</dbReference>
<evidence type="ECO:0000256" key="7">
    <source>
        <dbReference type="ARBA" id="ARBA00025029"/>
    </source>
</evidence>
<proteinExistence type="inferred from homology"/>
<evidence type="ECO:0000256" key="4">
    <source>
        <dbReference type="ARBA" id="ARBA00022769"/>
    </source>
</evidence>
<dbReference type="PANTHER" id="PTHR31290">
    <property type="entry name" value="UV-DAMAGE ENDONUCLEASE"/>
    <property type="match status" value="1"/>
</dbReference>
<evidence type="ECO:0000256" key="1">
    <source>
        <dbReference type="ARBA" id="ARBA00022722"/>
    </source>
</evidence>
<comment type="similarity">
    <text evidence="8">Belongs to the uve1/UvsE family.</text>
</comment>
<dbReference type="HAMAP" id="MF_00606">
    <property type="entry name" value="UV_endonuclease"/>
    <property type="match status" value="1"/>
</dbReference>
<accession>A0A0V8J4D9</accession>
<keyword evidence="3 8" id="KW-0227">DNA damage</keyword>
<keyword evidence="5 8" id="KW-0378">Hydrolase</keyword>
<name>A0A0V8J4D9_9BACL</name>
<comment type="caution">
    <text evidence="9">The sequence shown here is derived from an EMBL/GenBank/DDBJ whole genome shotgun (WGS) entry which is preliminary data.</text>
</comment>
<comment type="function">
    <text evidence="7">Component in a DNA repair pathway. Removal of UV LIGHT damaged nucleotides. Recognizes pyrimidine dimers and cleave a phosphodiester bond immediately 5' to the lesion.</text>
</comment>
<sequence length="317" mass="36433">MIASFGYVSTALTLFDSSPSKTMTFATWSKLKKEEREQRLIQLTKTNLKNTLRIVHYNIASEFPLYRMSSSIVPLATHPEVNWDYLKYTREEFRAIGDLVKANGLRVSMHPNQFTLFTSEREQVTNNAIKDMEYHYAMFEAMGLEKEARINIHVGGTYGDKDSSIARFYENIKKLPAPVKKAMTLENDDKTYTTAETLDICEKEGIPMMFDYHHHMANPSSVPLEELLPRFIDTWKGTGRPPKVHLSSPKTEKAYRSHHDFVGSDYVLPFFKMVKAYTDELDVMIEAKQKDLALIQLLQDLSKVRGIKRLTGGTLFI</sequence>
<dbReference type="Pfam" id="PF03851">
    <property type="entry name" value="UvdE"/>
    <property type="match status" value="1"/>
</dbReference>
<reference evidence="9 10" key="1">
    <citation type="journal article" date="2014" name="Antonie Van Leeuwenhoek">
        <title>Fictibacillus enclensis sp. nov., isolated from marine sediment.</title>
        <authorList>
            <person name="Dastager S.G."/>
            <person name="Mawlankar R."/>
            <person name="Srinivasan K."/>
            <person name="Tang S.K."/>
            <person name="Lee J.C."/>
            <person name="Ramana V.V."/>
            <person name="Shouche Y.S."/>
        </authorList>
    </citation>
    <scope>NUCLEOTIDE SEQUENCE [LARGE SCALE GENOMIC DNA]</scope>
    <source>
        <strain evidence="9 10">NIO-1003</strain>
    </source>
</reference>
<protein>
    <recommendedName>
        <fullName evidence="8">UV DNA damage endonuclease</fullName>
        <shortName evidence="8">UV-endonuclease</shortName>
        <shortName evidence="8">UVED</shortName>
        <ecNumber evidence="8">3.-.-.-</ecNumber>
    </recommendedName>
</protein>
<comment type="function">
    <text evidence="8">Component in a DNA repair pathway. Removal of UV-light damaged nucleotides. Recognizes pyrimidine dimers and cleave a phosphodiester bond immediately 5' to the lesion.</text>
</comment>
<evidence type="ECO:0000256" key="8">
    <source>
        <dbReference type="HAMAP-Rule" id="MF_00606"/>
    </source>
</evidence>
<organism evidence="9 10">
    <name type="scientific">Fictibacillus enclensis</name>
    <dbReference type="NCBI Taxonomy" id="1017270"/>
    <lineage>
        <taxon>Bacteria</taxon>
        <taxon>Bacillati</taxon>
        <taxon>Bacillota</taxon>
        <taxon>Bacilli</taxon>
        <taxon>Bacillales</taxon>
        <taxon>Fictibacillaceae</taxon>
        <taxon>Fictibacillus</taxon>
    </lineage>
</organism>
<evidence type="ECO:0000256" key="3">
    <source>
        <dbReference type="ARBA" id="ARBA00022763"/>
    </source>
</evidence>
<dbReference type="InterPro" id="IPR004601">
    <property type="entry name" value="UvdE"/>
</dbReference>
<dbReference type="GO" id="GO:0016787">
    <property type="term" value="F:hydrolase activity"/>
    <property type="evidence" value="ECO:0007669"/>
    <property type="project" value="UniProtKB-KW"/>
</dbReference>
<keyword evidence="1 8" id="KW-0540">Nuclease</keyword>
<evidence type="ECO:0000256" key="5">
    <source>
        <dbReference type="ARBA" id="ARBA00022801"/>
    </source>
</evidence>
<dbReference type="GO" id="GO:0004519">
    <property type="term" value="F:endonuclease activity"/>
    <property type="evidence" value="ECO:0007669"/>
    <property type="project" value="UniProtKB-UniRule"/>
</dbReference>
<dbReference type="AlphaFoldDB" id="A0A0V8J4D9"/>
<keyword evidence="2 8" id="KW-0255">Endonuclease</keyword>
<evidence type="ECO:0000256" key="2">
    <source>
        <dbReference type="ARBA" id="ARBA00022759"/>
    </source>
</evidence>
<evidence type="ECO:0000256" key="6">
    <source>
        <dbReference type="ARBA" id="ARBA00023204"/>
    </source>
</evidence>